<dbReference type="Gene3D" id="3.40.30.10">
    <property type="entry name" value="Glutaredoxin"/>
    <property type="match status" value="1"/>
</dbReference>
<dbReference type="EMBL" id="LR812964">
    <property type="protein sequence ID" value="CAC9520117.1"/>
    <property type="molecule type" value="Genomic_DNA"/>
</dbReference>
<evidence type="ECO:0000313" key="2">
    <source>
        <dbReference type="EMBL" id="CAC9520117.1"/>
    </source>
</evidence>
<feature type="region of interest" description="Disordered" evidence="1">
    <location>
        <begin position="25"/>
        <end position="47"/>
    </location>
</feature>
<protein>
    <submittedName>
        <fullName evidence="2">Tryparedoxin_4_-_putative</fullName>
    </submittedName>
</protein>
<gene>
    <name evidence="2" type="ORF">LINF_310027500</name>
</gene>
<evidence type="ECO:0000313" key="3">
    <source>
        <dbReference type="Proteomes" id="UP000255414"/>
    </source>
</evidence>
<reference evidence="2" key="1">
    <citation type="submission" date="2020-06" db="EMBL/GenBank/DDBJ databases">
        <authorList>
            <person name="Gonzalez-de la Fuente S."/>
            <person name="Peiro-Pastor R."/>
            <person name="Rastrojo A."/>
            <person name="Moreno J."/>
            <person name="Carrasco-Ramiro F."/>
            <person name="Requena JM."/>
            <person name="Aguado B."/>
        </authorList>
    </citation>
    <scope>NUCLEOTIDE SEQUENCE</scope>
</reference>
<dbReference type="AlphaFoldDB" id="A0A6L0XWT6"/>
<accession>A0A6L0XWT6</accession>
<evidence type="ECO:0000256" key="1">
    <source>
        <dbReference type="SAM" id="MobiDB-lite"/>
    </source>
</evidence>
<dbReference type="VEuPathDB" id="TriTrypDB:LINF_310027500"/>
<name>A0A6L0XWT6_LEIIN</name>
<dbReference type="Proteomes" id="UP000255414">
    <property type="component" value="Chromosome 31"/>
</dbReference>
<organism evidence="2 3">
    <name type="scientific">Leishmania infantum</name>
    <dbReference type="NCBI Taxonomy" id="5671"/>
    <lineage>
        <taxon>Eukaryota</taxon>
        <taxon>Discoba</taxon>
        <taxon>Euglenozoa</taxon>
        <taxon>Kinetoplastea</taxon>
        <taxon>Metakinetoplastina</taxon>
        <taxon>Trypanosomatida</taxon>
        <taxon>Trypanosomatidae</taxon>
        <taxon>Leishmaniinae</taxon>
        <taxon>Leishmania</taxon>
    </lineage>
</organism>
<proteinExistence type="predicted"/>
<sequence>MRQSSCCANKALLLPLKSSLAKSTCSSASPPTGARHAAASRQSKKAFHEKHHVKHNFEVLFVSSDSSPDEMRTHFSEAHGDWLALLYNAAQTIGRDWAQQHGLLFDSVAASFGKQRRATCHDELWSRHGTA</sequence>